<feature type="compositionally biased region" description="Acidic residues" evidence="6">
    <location>
        <begin position="575"/>
        <end position="589"/>
    </location>
</feature>
<sequence length="589" mass="66651">MALKLKLKMPSSSASNSPQPPPPESHSPEQPKLPKLKIKAPSKTPVSSTPDSSMALKRPQEEQSTGENPKKLKLSLSKTKENGRPKGLPRVRIKPTRIPGEGYDSEAPDLEDDPLIEQGIIIRFLNDSNLDFVHNAVDSGDLTGLNVKWVTKEKAIVNVNSILYSARLIDLPTVTEIFKTVDRKNVFKTLDICQILLVLHVVDPAKLNIDTDFEVPEEFLFNHPFYKYVKNNEIKKKRMVLKDGLLQPFQDVYRRFRPTKVDHRVILDIESKVDELIKLDNEADESHFELLDSKTAQQSRFGTSATPSAVNSPVAMRMEGPEVEPGRFSNVQDHENEEDDEEEDEEDYDDDDLQDDDMELHLEQELEKVLDGELSESEVTIPTSMAGILTNDVGNGISIMTNGEQSEDIDGDEQDDEEEEEEEEEDGDDEEEEEEEEEEENEEGDSESGKQHVKLLEEEIFELEKAVAHHQKNLSTASSKMLRMKFQNTYTSLKASLDSKKRDLAKLLDEQEQQQEQKQPKTTVDEKSQEAEHSVEAEAEIEAQVEADAEDGDEDEDIDQGDDMNQENNNNNGDSDIDEDNADDLDDLF</sequence>
<evidence type="ECO:0000256" key="5">
    <source>
        <dbReference type="ARBA" id="ARBA00023242"/>
    </source>
</evidence>
<feature type="compositionally biased region" description="Acidic residues" evidence="6">
    <location>
        <begin position="335"/>
        <end position="353"/>
    </location>
</feature>
<feature type="region of interest" description="Disordered" evidence="6">
    <location>
        <begin position="294"/>
        <end position="353"/>
    </location>
</feature>
<proteinExistence type="inferred from homology"/>
<keyword evidence="5" id="KW-0539">Nucleus</keyword>
<dbReference type="EMBL" id="AJIX01000002">
    <property type="protein sequence ID" value="KGR21948.1"/>
    <property type="molecule type" value="Genomic_DNA"/>
</dbReference>
<evidence type="ECO:0000256" key="2">
    <source>
        <dbReference type="ARBA" id="ARBA00009368"/>
    </source>
</evidence>
<feature type="compositionally biased region" description="Acidic residues" evidence="6">
    <location>
        <begin position="405"/>
        <end position="446"/>
    </location>
</feature>
<feature type="region of interest" description="Disordered" evidence="6">
    <location>
        <begin position="396"/>
        <end position="456"/>
    </location>
</feature>
<dbReference type="GO" id="GO:0005669">
    <property type="term" value="C:transcription factor TFIID complex"/>
    <property type="evidence" value="ECO:0007669"/>
    <property type="project" value="InterPro"/>
</dbReference>
<dbReference type="GO" id="GO:0051123">
    <property type="term" value="P:RNA polymerase II preinitiation complex assembly"/>
    <property type="evidence" value="ECO:0007669"/>
    <property type="project" value="TreeGrafter"/>
</dbReference>
<evidence type="ECO:0000313" key="9">
    <source>
        <dbReference type="Proteomes" id="UP000030161"/>
    </source>
</evidence>
<name>A0AB34Q1M8_CANAX</name>
<dbReference type="GO" id="GO:0016251">
    <property type="term" value="F:RNA polymerase II general transcription initiation factor activity"/>
    <property type="evidence" value="ECO:0007669"/>
    <property type="project" value="TreeGrafter"/>
</dbReference>
<feature type="region of interest" description="Disordered" evidence="6">
    <location>
        <begin position="1"/>
        <end position="110"/>
    </location>
</feature>
<dbReference type="Pfam" id="PF04658">
    <property type="entry name" value="TAFII55_N"/>
    <property type="match status" value="1"/>
</dbReference>
<evidence type="ECO:0000313" key="8">
    <source>
        <dbReference type="EMBL" id="KGR21948.1"/>
    </source>
</evidence>
<dbReference type="AlphaFoldDB" id="A0AB34Q1M8"/>
<keyword evidence="4" id="KW-0804">Transcription</keyword>
<feature type="compositionally biased region" description="Polar residues" evidence="6">
    <location>
        <begin position="294"/>
        <end position="311"/>
    </location>
</feature>
<feature type="compositionally biased region" description="Basic and acidic residues" evidence="6">
    <location>
        <begin position="447"/>
        <end position="456"/>
    </location>
</feature>
<accession>A0AB34Q1M8</accession>
<gene>
    <name evidence="8" type="ORF">MG3_00170</name>
</gene>
<dbReference type="PANTHER" id="PTHR12228">
    <property type="entry name" value="TRANSCRIPTION INITIATION FACTOR TFIID 55 KD SUBUNIT-RELATED"/>
    <property type="match status" value="1"/>
</dbReference>
<keyword evidence="3" id="KW-0805">Transcription regulation</keyword>
<dbReference type="PANTHER" id="PTHR12228:SF0">
    <property type="entry name" value="TATA-BOX BINDING PROTEIN ASSOCIATED FACTOR 7"/>
    <property type="match status" value="1"/>
</dbReference>
<evidence type="ECO:0000256" key="3">
    <source>
        <dbReference type="ARBA" id="ARBA00023015"/>
    </source>
</evidence>
<evidence type="ECO:0000259" key="7">
    <source>
        <dbReference type="SMART" id="SM01370"/>
    </source>
</evidence>
<feature type="compositionally biased region" description="Basic and acidic residues" evidence="6">
    <location>
        <begin position="523"/>
        <end position="536"/>
    </location>
</feature>
<comment type="subcellular location">
    <subcellularLocation>
        <location evidence="1">Nucleus</location>
    </subcellularLocation>
</comment>
<feature type="region of interest" description="Disordered" evidence="6">
    <location>
        <begin position="504"/>
        <end position="589"/>
    </location>
</feature>
<feature type="compositionally biased region" description="Acidic residues" evidence="6">
    <location>
        <begin position="537"/>
        <end position="565"/>
    </location>
</feature>
<reference evidence="8 9" key="1">
    <citation type="submission" date="2013-12" db="EMBL/GenBank/DDBJ databases">
        <title>The Genome Sequence of Candida albicans P78048.</title>
        <authorList>
            <consortium name="The Broad Institute Genome Sequencing Platform"/>
            <consortium name="The Broad Institute Genome Sequencing Center for Infectious Disease"/>
            <person name="Cuomo C."/>
            <person name="Bennett R."/>
            <person name="Hirakawa M."/>
            <person name="Noverr M."/>
            <person name="Mitchell A."/>
            <person name="Young S.K."/>
            <person name="Zeng Q."/>
            <person name="Gargeya S."/>
            <person name="Fitzgerald M."/>
            <person name="Abouelleil A."/>
            <person name="Alvarado L."/>
            <person name="Berlin A.M."/>
            <person name="Chapman S.B."/>
            <person name="Dewar J."/>
            <person name="Goldberg J."/>
            <person name="Griggs A."/>
            <person name="Gujja S."/>
            <person name="Hansen M."/>
            <person name="Howarth C."/>
            <person name="Imamovic A."/>
            <person name="Larimer J."/>
            <person name="McCowan C."/>
            <person name="Murphy C."/>
            <person name="Pearson M."/>
            <person name="Priest M."/>
            <person name="Roberts A."/>
            <person name="Saif S."/>
            <person name="Shea T."/>
            <person name="Sykes S."/>
            <person name="Wortman J."/>
            <person name="Nusbaum C."/>
            <person name="Birren B."/>
        </authorList>
    </citation>
    <scope>NUCLEOTIDE SEQUENCE [LARGE SCALE GENOMIC DNA]</scope>
    <source>
        <strain evidence="8 9">P78048</strain>
    </source>
</reference>
<comment type="caution">
    <text evidence="8">The sequence shown here is derived from an EMBL/GenBank/DDBJ whole genome shotgun (WGS) entry which is preliminary data.</text>
</comment>
<dbReference type="CDD" id="cd08047">
    <property type="entry name" value="TAF7"/>
    <property type="match status" value="1"/>
</dbReference>
<feature type="domain" description="TAFII55 protein conserved region" evidence="7">
    <location>
        <begin position="116"/>
        <end position="285"/>
    </location>
</feature>
<comment type="similarity">
    <text evidence="2">Belongs to the TAF7 family.</text>
</comment>
<dbReference type="SMART" id="SM01370">
    <property type="entry name" value="TAFII55_N"/>
    <property type="match status" value="1"/>
</dbReference>
<evidence type="ECO:0000256" key="4">
    <source>
        <dbReference type="ARBA" id="ARBA00023163"/>
    </source>
</evidence>
<evidence type="ECO:0000256" key="1">
    <source>
        <dbReference type="ARBA" id="ARBA00004123"/>
    </source>
</evidence>
<organism evidence="8 9">
    <name type="scientific">Candida albicans P78048</name>
    <dbReference type="NCBI Taxonomy" id="1094989"/>
    <lineage>
        <taxon>Eukaryota</taxon>
        <taxon>Fungi</taxon>
        <taxon>Dikarya</taxon>
        <taxon>Ascomycota</taxon>
        <taxon>Saccharomycotina</taxon>
        <taxon>Pichiomycetes</taxon>
        <taxon>Debaryomycetaceae</taxon>
        <taxon>Candida/Lodderomyces clade</taxon>
        <taxon>Candida</taxon>
    </lineage>
</organism>
<dbReference type="InterPro" id="IPR037817">
    <property type="entry name" value="TAF7"/>
</dbReference>
<protein>
    <submittedName>
        <fullName evidence="8">Transcription initiation factor TFIID subunit 7</fullName>
    </submittedName>
</protein>
<dbReference type="InterPro" id="IPR006751">
    <property type="entry name" value="TAFII55_prot_cons_reg"/>
</dbReference>
<dbReference type="Proteomes" id="UP000030161">
    <property type="component" value="Unassembled WGS sequence"/>
</dbReference>
<evidence type="ECO:0000256" key="6">
    <source>
        <dbReference type="SAM" id="MobiDB-lite"/>
    </source>
</evidence>